<evidence type="ECO:0000313" key="2">
    <source>
        <dbReference type="EMBL" id="MDX8493093.1"/>
    </source>
</evidence>
<name>A0ABU4Z1I2_9HYPH</name>
<gene>
    <name evidence="2" type="ORF">RFN29_16095</name>
</gene>
<dbReference type="SUPFAM" id="SSF51569">
    <property type="entry name" value="Aldolase"/>
    <property type="match status" value="1"/>
</dbReference>
<dbReference type="Gene3D" id="1.10.400.20">
    <property type="entry name" value="putative tagatose 6-phosphate kinase domain like"/>
    <property type="match status" value="1"/>
</dbReference>
<evidence type="ECO:0000313" key="3">
    <source>
        <dbReference type="Proteomes" id="UP001271249"/>
    </source>
</evidence>
<dbReference type="RefSeq" id="WP_320227068.1">
    <property type="nucleotide sequence ID" value="NZ_JAVIJB010000024.1"/>
</dbReference>
<dbReference type="InterPro" id="IPR012062">
    <property type="entry name" value="GatZ/KbaZ-like"/>
</dbReference>
<sequence>MQVKLEQLAAYRASGTPRGISSVCSAHPIILRAALRHGLQCGATVLIEATCNQVNHLGGYTGMKPADFVALVCRIAAEEGCPVEQIVLGGDHLGPNPWRDRDAEAAMAEAGKMVAAYVAAGFRKIHLDASMGCKDEPVALDDAVTAARAVRLAAVAEKTAKEVGGDMPCYIIGTEVPPPGGADHALDTIIPTAPEAVRQTLAVHREAFAQAGLADAFNRVIGIVVQPGVEFGNRNVIFYDRKKAQSLVRVLDGEPGLVFEAHSTDYQGAKPLAGLVEDGFAILKVGPELTFVLREALYALDLIASDLVPGYGERPLKREMERLMLADPGNWNRHYYGDAATQAVLRHYSLSDRIRYYWATEAAEKAVARLIAALTGRNIPLPLMWQYLPAATDFADAPLEPETFLIWRVTQSLQAYHAACNG</sequence>
<dbReference type="EC" id="4.1.2.40" evidence="2"/>
<dbReference type="NCBIfam" id="TIGR02810">
    <property type="entry name" value="agaZ_gatZ"/>
    <property type="match status" value="1"/>
</dbReference>
<dbReference type="PANTHER" id="PTHR32502:SF2">
    <property type="entry name" value="D-TAGATOSE-1,6-BISPHOSPHATE ALDOLASE SUBUNIT KBAZ"/>
    <property type="match status" value="1"/>
</dbReference>
<dbReference type="PIRSF" id="PIRSF009264">
    <property type="entry name" value="TagBP_ald_AgaZ"/>
    <property type="match status" value="1"/>
</dbReference>
<keyword evidence="3" id="KW-1185">Reference proteome</keyword>
<dbReference type="Gene3D" id="3.20.20.70">
    <property type="entry name" value="Aldolase class I"/>
    <property type="match status" value="1"/>
</dbReference>
<reference evidence="2 3" key="1">
    <citation type="submission" date="2023-08" db="EMBL/GenBank/DDBJ databases">
        <title>Implementing the SeqCode for naming new Mesorhizobium species isolated from Vachellia karroo root nodules.</title>
        <authorList>
            <person name="Van Lill M."/>
        </authorList>
    </citation>
    <scope>NUCLEOTIDE SEQUENCE [LARGE SCALE GENOMIC DNA]</scope>
    <source>
        <strain evidence="2 3">VK22B</strain>
    </source>
</reference>
<dbReference type="Proteomes" id="UP001271249">
    <property type="component" value="Unassembled WGS sequence"/>
</dbReference>
<protein>
    <submittedName>
        <fullName evidence="2">D-tagatose-bisphosphate aldolase, class II, non-catalytic subunit</fullName>
        <ecNumber evidence="2">4.1.2.40</ecNumber>
    </submittedName>
</protein>
<dbReference type="Pfam" id="PF08013">
    <property type="entry name" value="GatZ_KbaZ-like"/>
    <property type="match status" value="1"/>
</dbReference>
<comment type="pathway">
    <text evidence="1">Carbohydrate metabolism.</text>
</comment>
<dbReference type="EMBL" id="JAVIJC010000015">
    <property type="protein sequence ID" value="MDX8493093.1"/>
    <property type="molecule type" value="Genomic_DNA"/>
</dbReference>
<keyword evidence="2" id="KW-0456">Lyase</keyword>
<dbReference type="PANTHER" id="PTHR32502">
    <property type="entry name" value="N-ACETYLGALACTOSAMINE PERMEASE II COMPONENT-RELATED"/>
    <property type="match status" value="1"/>
</dbReference>
<comment type="caution">
    <text evidence="2">The sequence shown here is derived from an EMBL/GenBank/DDBJ whole genome shotgun (WGS) entry which is preliminary data.</text>
</comment>
<dbReference type="GO" id="GO:0009025">
    <property type="term" value="F:tagatose-bisphosphate aldolase activity"/>
    <property type="evidence" value="ECO:0007669"/>
    <property type="project" value="UniProtKB-EC"/>
</dbReference>
<dbReference type="InterPro" id="IPR013785">
    <property type="entry name" value="Aldolase_TIM"/>
</dbReference>
<evidence type="ECO:0000256" key="1">
    <source>
        <dbReference type="ARBA" id="ARBA00005007"/>
    </source>
</evidence>
<accession>A0ABU4Z1I2</accession>
<organism evidence="2 3">
    <name type="scientific">Mesorhizobium captivum</name>
    <dbReference type="NCBI Taxonomy" id="3072319"/>
    <lineage>
        <taxon>Bacteria</taxon>
        <taxon>Pseudomonadati</taxon>
        <taxon>Pseudomonadota</taxon>
        <taxon>Alphaproteobacteria</taxon>
        <taxon>Hyphomicrobiales</taxon>
        <taxon>Phyllobacteriaceae</taxon>
        <taxon>Mesorhizobium</taxon>
    </lineage>
</organism>
<proteinExistence type="predicted"/>
<dbReference type="InterPro" id="IPR050303">
    <property type="entry name" value="GatZ_KbaZ_carbometab"/>
</dbReference>